<proteinExistence type="predicted"/>
<accession>A0A7H0LE33</accession>
<dbReference type="Gene3D" id="3.20.20.60">
    <property type="entry name" value="Phosphoenolpyruvate-binding domains"/>
    <property type="match status" value="1"/>
</dbReference>
<dbReference type="InterPro" id="IPR015813">
    <property type="entry name" value="Pyrv/PenolPyrv_kinase-like_dom"/>
</dbReference>
<evidence type="ECO:0000313" key="2">
    <source>
        <dbReference type="Proteomes" id="UP000516148"/>
    </source>
</evidence>
<sequence length="250" mass="25423">MSKALAFAALHVAGDPLILYNAWDVGSARAVAGAGAKAIATGSWSVAAAQGFDDGEAFPLELALAGAARISGAVSLPVTIDFEGGYAVEPEDVAANIARLAATGAVGCNFEDQVVGENSLHPIPVQVSRIAAARVGAGVDFFINARTDIFLQAAQDTHDKAMVDAAIKRASAYAAAGASGFFAPGLADAKLIARLCDAVELPVNIMAFPGVPSTSALADAGVSRISYGPGPYRSAMKSIETDAQAVFAWR</sequence>
<dbReference type="AlphaFoldDB" id="A0A7H0LE33"/>
<protein>
    <submittedName>
        <fullName evidence="1">Isocitrate lyase/phosphoenolpyruvate mutase family protein</fullName>
    </submittedName>
</protein>
<dbReference type="CDD" id="cd00377">
    <property type="entry name" value="ICL_PEPM"/>
    <property type="match status" value="1"/>
</dbReference>
<keyword evidence="1" id="KW-0456">Lyase</keyword>
<dbReference type="Proteomes" id="UP000516148">
    <property type="component" value="Chromosome"/>
</dbReference>
<dbReference type="PANTHER" id="PTHR42905">
    <property type="entry name" value="PHOSPHOENOLPYRUVATE CARBOXYLASE"/>
    <property type="match status" value="1"/>
</dbReference>
<dbReference type="Pfam" id="PF13714">
    <property type="entry name" value="PEP_mutase"/>
    <property type="match status" value="1"/>
</dbReference>
<keyword evidence="2" id="KW-1185">Reference proteome</keyword>
<dbReference type="InterPro" id="IPR039556">
    <property type="entry name" value="ICL/PEPM"/>
</dbReference>
<dbReference type="SUPFAM" id="SSF51621">
    <property type="entry name" value="Phosphoenolpyruvate/pyruvate domain"/>
    <property type="match status" value="1"/>
</dbReference>
<reference evidence="1 2" key="1">
    <citation type="submission" date="2020-09" db="EMBL/GenBank/DDBJ databases">
        <title>Sphingomonas sp., a new species isolated from pork steak.</title>
        <authorList>
            <person name="Heidler von Heilborn D."/>
        </authorList>
    </citation>
    <scope>NUCLEOTIDE SEQUENCE [LARGE SCALE GENOMIC DNA]</scope>
    <source>
        <strain evidence="2">S8-3T</strain>
    </source>
</reference>
<name>A0A7H0LE33_9SPHN</name>
<keyword evidence="1" id="KW-0670">Pyruvate</keyword>
<organism evidence="1 2">
    <name type="scientific">Sphingomonas alpina</name>
    <dbReference type="NCBI Taxonomy" id="653931"/>
    <lineage>
        <taxon>Bacteria</taxon>
        <taxon>Pseudomonadati</taxon>
        <taxon>Pseudomonadota</taxon>
        <taxon>Alphaproteobacteria</taxon>
        <taxon>Sphingomonadales</taxon>
        <taxon>Sphingomonadaceae</taxon>
        <taxon>Sphingomonas</taxon>
    </lineage>
</organism>
<dbReference type="InterPro" id="IPR040442">
    <property type="entry name" value="Pyrv_kinase-like_dom_sf"/>
</dbReference>
<dbReference type="EMBL" id="CP061038">
    <property type="protein sequence ID" value="QNQ07936.1"/>
    <property type="molecule type" value="Genomic_DNA"/>
</dbReference>
<evidence type="ECO:0000313" key="1">
    <source>
        <dbReference type="EMBL" id="QNQ07936.1"/>
    </source>
</evidence>
<dbReference type="RefSeq" id="WP_187760282.1">
    <property type="nucleotide sequence ID" value="NZ_CP061038.1"/>
</dbReference>
<gene>
    <name evidence="1" type="ORF">H3Z74_14190</name>
</gene>
<dbReference type="GO" id="GO:0016829">
    <property type="term" value="F:lyase activity"/>
    <property type="evidence" value="ECO:0007669"/>
    <property type="project" value="UniProtKB-KW"/>
</dbReference>
<dbReference type="KEGG" id="spap:H3Z74_14190"/>
<dbReference type="PANTHER" id="PTHR42905:SF16">
    <property type="entry name" value="CARBOXYPHOSPHONOENOLPYRUVATE PHOSPHONOMUTASE-LIKE PROTEIN (AFU_ORTHOLOGUE AFUA_5G07230)"/>
    <property type="match status" value="1"/>
</dbReference>